<accession>A0A382NY92</accession>
<sequence>MDPIENLKYLGFIGFLLTSLAYGDQGEEYPWLENLDPGGGGYKKSGARLIRLDFGLNPLESFNGKEEVLLISVHGSQSEGYEWIYPLQKLDTKKSATFFYRWNDSKCYLNSAVKLNSLLSEVMRNLPELEKVVIVGHSYGGVLVTSMVETWNNRLPAEIHSIAGPIGSEFYTGDCNYSLPKYISDKAVFYQWRTQHHLDAAFKRLKKDPQNLALKGSKVTRLPESYRGRRLGHNWSISWVADELGPLN</sequence>
<organism evidence="1">
    <name type="scientific">marine metagenome</name>
    <dbReference type="NCBI Taxonomy" id="408172"/>
    <lineage>
        <taxon>unclassified sequences</taxon>
        <taxon>metagenomes</taxon>
        <taxon>ecological metagenomes</taxon>
    </lineage>
</organism>
<dbReference type="Gene3D" id="3.40.50.1820">
    <property type="entry name" value="alpha/beta hydrolase"/>
    <property type="match status" value="1"/>
</dbReference>
<dbReference type="AlphaFoldDB" id="A0A382NY92"/>
<dbReference type="InterPro" id="IPR029058">
    <property type="entry name" value="AB_hydrolase_fold"/>
</dbReference>
<evidence type="ECO:0000313" key="1">
    <source>
        <dbReference type="EMBL" id="SVC66036.1"/>
    </source>
</evidence>
<protein>
    <recommendedName>
        <fullName evidence="2">AB hydrolase-1 domain-containing protein</fullName>
    </recommendedName>
</protein>
<gene>
    <name evidence="1" type="ORF">METZ01_LOCUS318890</name>
</gene>
<reference evidence="1" key="1">
    <citation type="submission" date="2018-05" db="EMBL/GenBank/DDBJ databases">
        <authorList>
            <person name="Lanie J.A."/>
            <person name="Ng W.-L."/>
            <person name="Kazmierczak K.M."/>
            <person name="Andrzejewski T.M."/>
            <person name="Davidsen T.M."/>
            <person name="Wayne K.J."/>
            <person name="Tettelin H."/>
            <person name="Glass J.I."/>
            <person name="Rusch D."/>
            <person name="Podicherti R."/>
            <person name="Tsui H.-C.T."/>
            <person name="Winkler M.E."/>
        </authorList>
    </citation>
    <scope>NUCLEOTIDE SEQUENCE</scope>
</reference>
<dbReference type="EMBL" id="UINC01103562">
    <property type="protein sequence ID" value="SVC66036.1"/>
    <property type="molecule type" value="Genomic_DNA"/>
</dbReference>
<dbReference type="SUPFAM" id="SSF53474">
    <property type="entry name" value="alpha/beta-Hydrolases"/>
    <property type="match status" value="1"/>
</dbReference>
<name>A0A382NY92_9ZZZZ</name>
<evidence type="ECO:0008006" key="2">
    <source>
        <dbReference type="Google" id="ProtNLM"/>
    </source>
</evidence>
<proteinExistence type="predicted"/>